<evidence type="ECO:0000256" key="12">
    <source>
        <dbReference type="ARBA" id="ARBA00023125"/>
    </source>
</evidence>
<keyword evidence="12" id="KW-0238">DNA-binding</keyword>
<protein>
    <recommendedName>
        <fullName evidence="15">UvrABC system protein A</fullName>
    </recommendedName>
    <alternativeName>
        <fullName evidence="16">Excinuclease ABC subunit A</fullName>
    </alternativeName>
</protein>
<dbReference type="PROSITE" id="PS50893">
    <property type="entry name" value="ABC_TRANSPORTER_2"/>
    <property type="match status" value="1"/>
</dbReference>
<dbReference type="InterPro" id="IPR013815">
    <property type="entry name" value="ATP_grasp_subdomain_1"/>
</dbReference>
<keyword evidence="19" id="KW-1185">Reference proteome</keyword>
<keyword evidence="5" id="KW-0547">Nucleotide-binding</keyword>
<feature type="domain" description="ABC transporter" evidence="17">
    <location>
        <begin position="590"/>
        <end position="909"/>
    </location>
</feature>
<comment type="similarity">
    <text evidence="14">Belongs to the ABC transporter superfamily. UvrA family.</text>
</comment>
<accession>A0AA34RDY9</accession>
<dbReference type="KEGG" id="cpm:G5S_1051"/>
<evidence type="ECO:0000256" key="2">
    <source>
        <dbReference type="ARBA" id="ARBA00022490"/>
    </source>
</evidence>
<dbReference type="InterPro" id="IPR003439">
    <property type="entry name" value="ABC_transporter-like_ATP-bd"/>
</dbReference>
<evidence type="ECO:0000313" key="18">
    <source>
        <dbReference type="EMBL" id="AEB41968.1"/>
    </source>
</evidence>
<evidence type="ECO:0000313" key="19">
    <source>
        <dbReference type="Proteomes" id="UP000008305"/>
    </source>
</evidence>
<dbReference type="InterPro" id="IPR027417">
    <property type="entry name" value="P-loop_NTPase"/>
</dbReference>
<proteinExistence type="inferred from homology"/>
<dbReference type="GO" id="GO:0005737">
    <property type="term" value="C:cytoplasm"/>
    <property type="evidence" value="ECO:0007669"/>
    <property type="project" value="UniProtKB-SubCell"/>
</dbReference>
<dbReference type="GO" id="GO:0005524">
    <property type="term" value="F:ATP binding"/>
    <property type="evidence" value="ECO:0007669"/>
    <property type="project" value="UniProtKB-KW"/>
</dbReference>
<evidence type="ECO:0000256" key="6">
    <source>
        <dbReference type="ARBA" id="ARBA00022763"/>
    </source>
</evidence>
<dbReference type="PANTHER" id="PTHR43152:SF3">
    <property type="entry name" value="UVRABC SYSTEM PROTEIN A"/>
    <property type="match status" value="1"/>
</dbReference>
<dbReference type="Gene3D" id="1.20.1580.10">
    <property type="entry name" value="ABC transporter ATPase like domain"/>
    <property type="match status" value="4"/>
</dbReference>
<sequence>MTPLPIHLSGITVRNLKNLSVTFHSGEIVLLTGVSGSGKSSLAFDTIYAAGRKRYIATLPTFFSTTQTSLPNPKVQSIQGLSPTIAVKQNHFAHHHHATVGSTTELFSHLALLFALDGEARDPETLNTLNIQSKEQILATLQDLPENTSLTLLAPLLHKDPMGVQNYIRQGLTKVSILGESHPIYEFLSSGIPDDSPAELILDSLIKNESNSARLKVSLFSALALGEGSCSVLIGQKRHSFSTQVHLGSRTFSPLTPQDFSPTSLQGRCPLCQGSGLHITIQDPHLLNETLSIRENCCALAGNCSTYLTHTIYQALADALHFSLDTPWKLLPKHIQNTFLWGDKHLALPVRLFDPVTGKRSLSYKLWKGVLNEIADKVRYAKQPSSQLPEGTTCHTCSQCHGSGIHEYASAASWKGKTFSEFQQLPLSEWLAFLSSQTKSSSTKEILEGLCQRLSFLVELGLGYLTPNRSLATLSGGEQERTALAKHLGAGLRGITYVLDEPSIGLHPQDTDKLISMIEKLRDQGNTIILVEHDERMISFADRIIDIGPGAGIFGGKILFNGTPQDFLSYGTSLTAKHLRNELSIAIPEPREKASSWLSLTHATTNNLKNISIRLPLQRLSTVTGVSGSGKSSLINDTLVPAVEAFLHSGQLPDTLSFEHGTISRLIHISRDLPGRSSRSIPLTFIKAFDTLRELFASQSHSRSLGLTKSHFSFNSPQGACTECRGLGEISLSEDEPSTTCPECHGSRYQKYILEVTYRGKNIAEVLAMTSYEAATFFSHLPSLYEKLHALNSLRLDHLPLGRPLSTLSGGEIQRLKLAYELLLCSSKPTLYVLDEPTTGLHTHDILALIQVLRSLTHQGHTVIVIEHNMHVVKVSDHVLELGPEGGQKGGYLIASCSPRELIKLSTPTAQCLAPYMSMSSQPPKLPPKTPSLKSNQNIFIENAYHHNLKHLNLSLPNNALISVGGASASGKHTLVFDVLYASGNIAYAELFPPYIRQELLKETPRPHVGKVLGLSPVVAVRKRGTQRHSSHTLASALDISDSLEKLFALLGEPHSPITGEKLEKLTPQGFIDTLMKNSLDLYVTVTAPLPPEENLELFLQAKRKEGFLKLFANGKIFDLDDPLSFPLEDPALVVQHIKISPKNKISLLSALSLSLSLSPTPKLYIHDHDRLHMLPYSQSWQDSLGISYPEISRDLLSRDHKEGQCQQCRGSGKLLTFSLHHHKEKLRHYTLEKLLAFLIPKSLLSSTLKALPIPQNILIEDLSEKDFQNLCLGTPQYPGLEELLKEHISYTDPLIKPFLISEVCSACEGWGLHDYARNVRINAISLPEIYQEDTTFLKRFLQEIREDCAKLLIQDLKTRISFIEQVGLDYISLKQTQDTLSEGERYRLHLAKKISSNLTDIVYLLESPLEGLHPHDFPLLLALLNTLVSNHNTVIATDRGNLLAPYAHHSLYLGPNSGPEGGFLCSPEETPLPEISIPPVDPSLPKLAVNLSIHHIQNLEVSAPLRSVVALAGVSGSGKTSLLLEGFYKEALRQKSSSIFSDILILDSHSLPSSQRSDISTYFDIAPHLRAFYASLTKAKALGISETMFSTNTKKGQCADCLGMGYQLIDRAFYALEKRQCPTCSGYRIQPLAQEVTYEGKHFGQLLHAPISAIATMFPFIRKIQPALQALQQLNLGYLPLGEKLSSLSQSENMSLKIAKNLYLPLKKPTLILMDEISSSLDSLRKRKLLIKFHELAASGHSIFFIEHDIEMLKYANYLIELGPKAGKEGGKLLFCGPPKELPSSTTSILKNYLRF</sequence>
<dbReference type="GO" id="GO:0004518">
    <property type="term" value="F:nuclease activity"/>
    <property type="evidence" value="ECO:0007669"/>
    <property type="project" value="UniProtKB-KW"/>
</dbReference>
<dbReference type="SUPFAM" id="SSF52540">
    <property type="entry name" value="P-loop containing nucleoside triphosphate hydrolases"/>
    <property type="match status" value="4"/>
</dbReference>
<dbReference type="InterPro" id="IPR041552">
    <property type="entry name" value="UvrA_DNA-bd"/>
</dbReference>
<dbReference type="GO" id="GO:0008270">
    <property type="term" value="F:zinc ion binding"/>
    <property type="evidence" value="ECO:0007669"/>
    <property type="project" value="UniProtKB-KW"/>
</dbReference>
<comment type="subcellular location">
    <subcellularLocation>
        <location evidence="1">Cytoplasm</location>
    </subcellularLocation>
</comment>
<evidence type="ECO:0000259" key="17">
    <source>
        <dbReference type="PROSITE" id="PS50893"/>
    </source>
</evidence>
<dbReference type="GO" id="GO:0016887">
    <property type="term" value="F:ATP hydrolysis activity"/>
    <property type="evidence" value="ECO:0007669"/>
    <property type="project" value="InterPro"/>
</dbReference>
<dbReference type="NCBIfam" id="TIGR00630">
    <property type="entry name" value="uvra"/>
    <property type="match status" value="1"/>
</dbReference>
<name>A0AA34RDY9_CHLPE</name>
<dbReference type="Gene3D" id="1.10.8.280">
    <property type="entry name" value="ABC transporter ATPase domain-like"/>
    <property type="match status" value="1"/>
</dbReference>
<keyword evidence="10" id="KW-0067">ATP-binding</keyword>
<evidence type="ECO:0000256" key="1">
    <source>
        <dbReference type="ARBA" id="ARBA00004496"/>
    </source>
</evidence>
<evidence type="ECO:0000256" key="14">
    <source>
        <dbReference type="ARBA" id="ARBA00038000"/>
    </source>
</evidence>
<evidence type="ECO:0000256" key="9">
    <source>
        <dbReference type="ARBA" id="ARBA00022833"/>
    </source>
</evidence>
<dbReference type="InterPro" id="IPR004602">
    <property type="entry name" value="UvrA"/>
</dbReference>
<keyword evidence="8" id="KW-0863">Zinc-finger</keyword>
<evidence type="ECO:0000256" key="8">
    <source>
        <dbReference type="ARBA" id="ARBA00022771"/>
    </source>
</evidence>
<gene>
    <name evidence="18" type="primary">uvrA</name>
    <name evidence="18" type="ordered locus">G5S_1051</name>
</gene>
<keyword evidence="11" id="KW-0267">Excision nuclease</keyword>
<evidence type="ECO:0000256" key="10">
    <source>
        <dbReference type="ARBA" id="ARBA00022840"/>
    </source>
</evidence>
<evidence type="ECO:0000256" key="4">
    <source>
        <dbReference type="ARBA" id="ARBA00022737"/>
    </source>
</evidence>
<dbReference type="GO" id="GO:0003677">
    <property type="term" value="F:DNA binding"/>
    <property type="evidence" value="ECO:0007669"/>
    <property type="project" value="UniProtKB-KW"/>
</dbReference>
<evidence type="ECO:0000256" key="7">
    <source>
        <dbReference type="ARBA" id="ARBA00022769"/>
    </source>
</evidence>
<evidence type="ECO:0000256" key="11">
    <source>
        <dbReference type="ARBA" id="ARBA00022881"/>
    </source>
</evidence>
<keyword evidence="9" id="KW-0862">Zinc</keyword>
<keyword evidence="3" id="KW-0479">Metal-binding</keyword>
<dbReference type="PANTHER" id="PTHR43152">
    <property type="entry name" value="UVRABC SYSTEM PROTEIN A"/>
    <property type="match status" value="1"/>
</dbReference>
<evidence type="ECO:0000256" key="15">
    <source>
        <dbReference type="ARBA" id="ARBA00039316"/>
    </source>
</evidence>
<keyword evidence="13" id="KW-0234">DNA repair</keyword>
<dbReference type="Proteomes" id="UP000008305">
    <property type="component" value="Chromosome"/>
</dbReference>
<evidence type="ECO:0000256" key="5">
    <source>
        <dbReference type="ARBA" id="ARBA00022741"/>
    </source>
</evidence>
<dbReference type="Pfam" id="PF17760">
    <property type="entry name" value="UvrA_inter"/>
    <property type="match status" value="1"/>
</dbReference>
<evidence type="ECO:0000256" key="3">
    <source>
        <dbReference type="ARBA" id="ARBA00022723"/>
    </source>
</evidence>
<keyword evidence="4" id="KW-0677">Repeat</keyword>
<keyword evidence="6" id="KW-0227">DNA damage</keyword>
<dbReference type="EMBL" id="CP002608">
    <property type="protein sequence ID" value="AEB41968.1"/>
    <property type="molecule type" value="Genomic_DNA"/>
</dbReference>
<keyword evidence="2" id="KW-0963">Cytoplasm</keyword>
<dbReference type="RefSeq" id="WP_013713046.1">
    <property type="nucleotide sequence ID" value="NC_015408.1"/>
</dbReference>
<dbReference type="GO" id="GO:0009380">
    <property type="term" value="C:excinuclease repair complex"/>
    <property type="evidence" value="ECO:0007669"/>
    <property type="project" value="InterPro"/>
</dbReference>
<dbReference type="Pfam" id="PF17755">
    <property type="entry name" value="UvrA_DNA-bind"/>
    <property type="match status" value="1"/>
</dbReference>
<dbReference type="Gene3D" id="3.40.50.300">
    <property type="entry name" value="P-loop containing nucleotide triphosphate hydrolases"/>
    <property type="match status" value="4"/>
</dbReference>
<keyword evidence="7" id="KW-0228">DNA excision</keyword>
<organism evidence="18 19">
    <name type="scientific">Chlamydia pecorum (strain ATCC VR-628 / DSM 29919 / E58)</name>
    <name type="common">Chlamydophila pecorum</name>
    <dbReference type="NCBI Taxonomy" id="331635"/>
    <lineage>
        <taxon>Bacteria</taxon>
        <taxon>Pseudomonadati</taxon>
        <taxon>Chlamydiota</taxon>
        <taxon>Chlamydiia</taxon>
        <taxon>Chlamydiales</taxon>
        <taxon>Chlamydiaceae</taxon>
        <taxon>Chlamydia/Chlamydophila group</taxon>
        <taxon>Chlamydia</taxon>
    </lineage>
</organism>
<dbReference type="InterPro" id="IPR041102">
    <property type="entry name" value="UvrA_inter"/>
</dbReference>
<dbReference type="Gene3D" id="3.30.1490.20">
    <property type="entry name" value="ATP-grasp fold, A domain"/>
    <property type="match status" value="1"/>
</dbReference>
<evidence type="ECO:0000256" key="13">
    <source>
        <dbReference type="ARBA" id="ARBA00023204"/>
    </source>
</evidence>
<evidence type="ECO:0000256" key="16">
    <source>
        <dbReference type="ARBA" id="ARBA00042156"/>
    </source>
</evidence>
<reference evidence="18 19" key="1">
    <citation type="journal article" date="2011" name="J. Bacteriol.">
        <title>Genome sequence of the obligate intracellular animal pathogen Chlamydia pecorum E58.</title>
        <authorList>
            <person name="Mojica S."/>
            <person name="Huot Creasy H."/>
            <person name="Daugherty S."/>
            <person name="Read T.D."/>
            <person name="Kim T."/>
            <person name="Kaltenboeck B."/>
            <person name="Bavoil P."/>
            <person name="Myers G.S."/>
        </authorList>
    </citation>
    <scope>NUCLEOTIDE SEQUENCE [LARGE SCALE GENOMIC DNA]</scope>
    <source>
        <strain evidence="18 19">E58</strain>
    </source>
</reference>
<dbReference type="GO" id="GO:0006289">
    <property type="term" value="P:nucleotide-excision repair"/>
    <property type="evidence" value="ECO:0007669"/>
    <property type="project" value="InterPro"/>
</dbReference>